<gene>
    <name evidence="1" type="ORF">BpHYR1_031916</name>
</gene>
<protein>
    <submittedName>
        <fullName evidence="1">Uncharacterized protein</fullName>
    </submittedName>
</protein>
<evidence type="ECO:0000313" key="1">
    <source>
        <dbReference type="EMBL" id="RNA37725.1"/>
    </source>
</evidence>
<evidence type="ECO:0000313" key="2">
    <source>
        <dbReference type="Proteomes" id="UP000276133"/>
    </source>
</evidence>
<accession>A0A3M7SPU4</accession>
<dbReference type="Proteomes" id="UP000276133">
    <property type="component" value="Unassembled WGS sequence"/>
</dbReference>
<dbReference type="EMBL" id="REGN01000990">
    <property type="protein sequence ID" value="RNA37725.1"/>
    <property type="molecule type" value="Genomic_DNA"/>
</dbReference>
<name>A0A3M7SPU4_BRAPC</name>
<comment type="caution">
    <text evidence="1">The sequence shown here is derived from an EMBL/GenBank/DDBJ whole genome shotgun (WGS) entry which is preliminary data.</text>
</comment>
<proteinExistence type="predicted"/>
<organism evidence="1 2">
    <name type="scientific">Brachionus plicatilis</name>
    <name type="common">Marine rotifer</name>
    <name type="synonym">Brachionus muelleri</name>
    <dbReference type="NCBI Taxonomy" id="10195"/>
    <lineage>
        <taxon>Eukaryota</taxon>
        <taxon>Metazoa</taxon>
        <taxon>Spiralia</taxon>
        <taxon>Gnathifera</taxon>
        <taxon>Rotifera</taxon>
        <taxon>Eurotatoria</taxon>
        <taxon>Monogononta</taxon>
        <taxon>Pseudotrocha</taxon>
        <taxon>Ploima</taxon>
        <taxon>Brachionidae</taxon>
        <taxon>Brachionus</taxon>
    </lineage>
</organism>
<feature type="non-terminal residue" evidence="1">
    <location>
        <position position="1"/>
    </location>
</feature>
<keyword evidence="2" id="KW-1185">Reference proteome</keyword>
<sequence length="93" mass="10984">FVLNSFLIKSHIIFIKNYFGDHYLISKQSRKEQTIYSSSSYKSKIETIAKEIQEYKLYKDINAQRFIAPFDHLVTILINLFLKIANMNSFSLI</sequence>
<dbReference type="AlphaFoldDB" id="A0A3M7SPU4"/>
<reference evidence="1 2" key="1">
    <citation type="journal article" date="2018" name="Sci. Rep.">
        <title>Genomic signatures of local adaptation to the degree of environmental predictability in rotifers.</title>
        <authorList>
            <person name="Franch-Gras L."/>
            <person name="Hahn C."/>
            <person name="Garcia-Roger E.M."/>
            <person name="Carmona M.J."/>
            <person name="Serra M."/>
            <person name="Gomez A."/>
        </authorList>
    </citation>
    <scope>NUCLEOTIDE SEQUENCE [LARGE SCALE GENOMIC DNA]</scope>
    <source>
        <strain evidence="1">HYR1</strain>
    </source>
</reference>